<dbReference type="PANTHER" id="PTHR42798">
    <property type="entry name" value="LIPOPROTEIN-RELEASING SYSTEM ATP-BINDING PROTEIN LOLD"/>
    <property type="match status" value="1"/>
</dbReference>
<gene>
    <name evidence="7" type="ORF">ACFS6I_16290</name>
</gene>
<evidence type="ECO:0000313" key="7">
    <source>
        <dbReference type="EMBL" id="MFD2905494.1"/>
    </source>
</evidence>
<dbReference type="Gene3D" id="3.40.50.300">
    <property type="entry name" value="P-loop containing nucleotide triphosphate hydrolases"/>
    <property type="match status" value="1"/>
</dbReference>
<keyword evidence="4 7" id="KW-0067">ATP-binding</keyword>
<dbReference type="GO" id="GO:0005524">
    <property type="term" value="F:ATP binding"/>
    <property type="evidence" value="ECO:0007669"/>
    <property type="project" value="UniProtKB-KW"/>
</dbReference>
<dbReference type="Proteomes" id="UP001597509">
    <property type="component" value="Unassembled WGS sequence"/>
</dbReference>
<proteinExistence type="inferred from homology"/>
<dbReference type="CDD" id="cd03255">
    <property type="entry name" value="ABC_MJ0796_LolCDE_FtsE"/>
    <property type="match status" value="1"/>
</dbReference>
<dbReference type="PROSITE" id="PS50893">
    <property type="entry name" value="ABC_TRANSPORTER_2"/>
    <property type="match status" value="1"/>
</dbReference>
<dbReference type="PANTHER" id="PTHR42798:SF4">
    <property type="entry name" value="ABC TRANSPORTER DOMAIN-CONTAINING PROTEIN"/>
    <property type="match status" value="1"/>
</dbReference>
<evidence type="ECO:0000256" key="4">
    <source>
        <dbReference type="ARBA" id="ARBA00022840"/>
    </source>
</evidence>
<evidence type="ECO:0000259" key="6">
    <source>
        <dbReference type="PROSITE" id="PS50893"/>
    </source>
</evidence>
<dbReference type="EMBL" id="JBHUPE010000006">
    <property type="protein sequence ID" value="MFD2905494.1"/>
    <property type="molecule type" value="Genomic_DNA"/>
</dbReference>
<name>A0ABW5YY70_9SPHI</name>
<comment type="similarity">
    <text evidence="1">Belongs to the ABC transporter superfamily.</text>
</comment>
<accession>A0ABW5YY70</accession>
<keyword evidence="8" id="KW-1185">Reference proteome</keyword>
<dbReference type="PROSITE" id="PS00211">
    <property type="entry name" value="ABC_TRANSPORTER_1"/>
    <property type="match status" value="1"/>
</dbReference>
<reference evidence="8" key="1">
    <citation type="journal article" date="2019" name="Int. J. Syst. Evol. Microbiol.">
        <title>The Global Catalogue of Microorganisms (GCM) 10K type strain sequencing project: providing services to taxonomists for standard genome sequencing and annotation.</title>
        <authorList>
            <consortium name="The Broad Institute Genomics Platform"/>
            <consortium name="The Broad Institute Genome Sequencing Center for Infectious Disease"/>
            <person name="Wu L."/>
            <person name="Ma J."/>
        </authorList>
    </citation>
    <scope>NUCLEOTIDE SEQUENCE [LARGE SCALE GENOMIC DNA]</scope>
    <source>
        <strain evidence="8">KCTC 22209</strain>
    </source>
</reference>
<comment type="caution">
    <text evidence="7">The sequence shown here is derived from an EMBL/GenBank/DDBJ whole genome shotgun (WGS) entry which is preliminary data.</text>
</comment>
<dbReference type="InterPro" id="IPR017871">
    <property type="entry name" value="ABC_transporter-like_CS"/>
</dbReference>
<evidence type="ECO:0000256" key="3">
    <source>
        <dbReference type="ARBA" id="ARBA00022741"/>
    </source>
</evidence>
<keyword evidence="3" id="KW-0547">Nucleotide-binding</keyword>
<dbReference type="InterPro" id="IPR017911">
    <property type="entry name" value="MacB-like_ATP-bd"/>
</dbReference>
<evidence type="ECO:0000256" key="1">
    <source>
        <dbReference type="ARBA" id="ARBA00005417"/>
    </source>
</evidence>
<dbReference type="InterPro" id="IPR003593">
    <property type="entry name" value="AAA+_ATPase"/>
</dbReference>
<keyword evidence="2" id="KW-0813">Transport</keyword>
<keyword evidence="5" id="KW-1278">Translocase</keyword>
<evidence type="ECO:0000256" key="2">
    <source>
        <dbReference type="ARBA" id="ARBA00022448"/>
    </source>
</evidence>
<dbReference type="InterPro" id="IPR027417">
    <property type="entry name" value="P-loop_NTPase"/>
</dbReference>
<protein>
    <submittedName>
        <fullName evidence="7">ABC transporter ATP-binding protein</fullName>
    </submittedName>
</protein>
<dbReference type="InterPro" id="IPR003439">
    <property type="entry name" value="ABC_transporter-like_ATP-bd"/>
</dbReference>
<organism evidence="7 8">
    <name type="scientific">Sphingobacterium anhuiense</name>
    <dbReference type="NCBI Taxonomy" id="493780"/>
    <lineage>
        <taxon>Bacteria</taxon>
        <taxon>Pseudomonadati</taxon>
        <taxon>Bacteroidota</taxon>
        <taxon>Sphingobacteriia</taxon>
        <taxon>Sphingobacteriales</taxon>
        <taxon>Sphingobacteriaceae</taxon>
        <taxon>Sphingobacterium</taxon>
    </lineage>
</organism>
<dbReference type="RefSeq" id="WP_380922156.1">
    <property type="nucleotide sequence ID" value="NZ_JBHUPE010000006.1"/>
</dbReference>
<evidence type="ECO:0000256" key="5">
    <source>
        <dbReference type="ARBA" id="ARBA00022967"/>
    </source>
</evidence>
<dbReference type="Pfam" id="PF00005">
    <property type="entry name" value="ABC_tran"/>
    <property type="match status" value="1"/>
</dbReference>
<dbReference type="SMART" id="SM00382">
    <property type="entry name" value="AAA"/>
    <property type="match status" value="1"/>
</dbReference>
<sequence length="233" mass="25725">MQQGIVTLKNVKKIYKTGDSVITALDSTNVSFETNKLTLIMGPSGSGKTTLLSILGFVIYPTAGDVFYKETHVNNLKESYLAQLRLHEIGFVFQQFNLIEPLNALENVMQPLILQGITKKEAIVLASRALEEVGLSTKMKTLPKRLSGGQKQRVAIARALVTNPAMILCDEPTASLDAKSATSIMQELKTLASKNKAVIIVTHDLRLRKYADKVIYVEEGKVSDVINNEQDYK</sequence>
<feature type="domain" description="ABC transporter" evidence="6">
    <location>
        <begin position="6"/>
        <end position="233"/>
    </location>
</feature>
<dbReference type="SUPFAM" id="SSF52540">
    <property type="entry name" value="P-loop containing nucleoside triphosphate hydrolases"/>
    <property type="match status" value="1"/>
</dbReference>
<evidence type="ECO:0000313" key="8">
    <source>
        <dbReference type="Proteomes" id="UP001597509"/>
    </source>
</evidence>